<feature type="transmembrane region" description="Helical" evidence="2">
    <location>
        <begin position="185"/>
        <end position="206"/>
    </location>
</feature>
<gene>
    <name evidence="4" type="ORF">HNY73_023110</name>
</gene>
<dbReference type="Proteomes" id="UP000807504">
    <property type="component" value="Unassembled WGS sequence"/>
</dbReference>
<organism evidence="4 5">
    <name type="scientific">Argiope bruennichi</name>
    <name type="common">Wasp spider</name>
    <name type="synonym">Aranea bruennichi</name>
    <dbReference type="NCBI Taxonomy" id="94029"/>
    <lineage>
        <taxon>Eukaryota</taxon>
        <taxon>Metazoa</taxon>
        <taxon>Ecdysozoa</taxon>
        <taxon>Arthropoda</taxon>
        <taxon>Chelicerata</taxon>
        <taxon>Arachnida</taxon>
        <taxon>Araneae</taxon>
        <taxon>Araneomorphae</taxon>
        <taxon>Entelegynae</taxon>
        <taxon>Araneoidea</taxon>
        <taxon>Araneidae</taxon>
        <taxon>Argiope</taxon>
    </lineage>
</organism>
<feature type="domain" description="J" evidence="3">
    <location>
        <begin position="115"/>
        <end position="187"/>
    </location>
</feature>
<reference evidence="4" key="2">
    <citation type="submission" date="2020-06" db="EMBL/GenBank/DDBJ databases">
        <authorList>
            <person name="Sheffer M."/>
        </authorList>
    </citation>
    <scope>NUCLEOTIDE SEQUENCE</scope>
</reference>
<dbReference type="PRINTS" id="PR00625">
    <property type="entry name" value="JDOMAIN"/>
</dbReference>
<dbReference type="GO" id="GO:0005789">
    <property type="term" value="C:endoplasmic reticulum membrane"/>
    <property type="evidence" value="ECO:0007669"/>
    <property type="project" value="TreeGrafter"/>
</dbReference>
<dbReference type="Pfam" id="PF00226">
    <property type="entry name" value="DnaJ"/>
    <property type="match status" value="1"/>
</dbReference>
<dbReference type="CDD" id="cd06257">
    <property type="entry name" value="DnaJ"/>
    <property type="match status" value="1"/>
</dbReference>
<dbReference type="SUPFAM" id="SSF46565">
    <property type="entry name" value="Chaperone J-domain"/>
    <property type="match status" value="1"/>
</dbReference>
<dbReference type="AlphaFoldDB" id="A0A8T0E467"/>
<keyword evidence="5" id="KW-1185">Reference proteome</keyword>
<sequence>MDGNKDESEHCISIAQKYINEGDRAKALKFLYKAERLYPSQRAKDLIELLEKLSDSASDSRNYNSRGRSAEFESSENRTRSSSARRRTSAKAGELHLDYTEEQIEAVQRIKKCKDFYEILGVPKDAGDSEIKKQYRKLALQFHPDKNKAPGATEAFKANSYTRRAQRRFPTRESNTSRQEANYSVMMQMLPILFLVILSVLTSFFIADPAYSLTNHCNEILIEAY</sequence>
<evidence type="ECO:0000256" key="2">
    <source>
        <dbReference type="SAM" id="Phobius"/>
    </source>
</evidence>
<dbReference type="PANTHER" id="PTHR43908">
    <property type="entry name" value="AT29763P-RELATED"/>
    <property type="match status" value="1"/>
</dbReference>
<feature type="compositionally biased region" description="Basic and acidic residues" evidence="1">
    <location>
        <begin position="68"/>
        <end position="79"/>
    </location>
</feature>
<dbReference type="PANTHER" id="PTHR43908:SF3">
    <property type="entry name" value="AT29763P-RELATED"/>
    <property type="match status" value="1"/>
</dbReference>
<accession>A0A8T0E467</accession>
<keyword evidence="2" id="KW-0812">Transmembrane</keyword>
<dbReference type="PROSITE" id="PS50076">
    <property type="entry name" value="DNAJ_2"/>
    <property type="match status" value="1"/>
</dbReference>
<dbReference type="InterPro" id="IPR001623">
    <property type="entry name" value="DnaJ_domain"/>
</dbReference>
<name>A0A8T0E467_ARGBR</name>
<dbReference type="GO" id="GO:0071218">
    <property type="term" value="P:cellular response to misfolded protein"/>
    <property type="evidence" value="ECO:0007669"/>
    <property type="project" value="TreeGrafter"/>
</dbReference>
<evidence type="ECO:0000313" key="5">
    <source>
        <dbReference type="Proteomes" id="UP000807504"/>
    </source>
</evidence>
<proteinExistence type="predicted"/>
<dbReference type="Gene3D" id="1.10.287.110">
    <property type="entry name" value="DnaJ domain"/>
    <property type="match status" value="1"/>
</dbReference>
<keyword evidence="2" id="KW-0472">Membrane</keyword>
<evidence type="ECO:0000259" key="3">
    <source>
        <dbReference type="PROSITE" id="PS50076"/>
    </source>
</evidence>
<dbReference type="SMART" id="SM00271">
    <property type="entry name" value="DnaJ"/>
    <property type="match status" value="1"/>
</dbReference>
<dbReference type="GO" id="GO:0030544">
    <property type="term" value="F:Hsp70 protein binding"/>
    <property type="evidence" value="ECO:0007669"/>
    <property type="project" value="TreeGrafter"/>
</dbReference>
<dbReference type="InterPro" id="IPR051100">
    <property type="entry name" value="DnaJ_subfamily_B/C"/>
</dbReference>
<dbReference type="EMBL" id="JABXBU010002231">
    <property type="protein sequence ID" value="KAF8765116.1"/>
    <property type="molecule type" value="Genomic_DNA"/>
</dbReference>
<evidence type="ECO:0000256" key="1">
    <source>
        <dbReference type="SAM" id="MobiDB-lite"/>
    </source>
</evidence>
<comment type="caution">
    <text evidence="4">The sequence shown here is derived from an EMBL/GenBank/DDBJ whole genome shotgun (WGS) entry which is preliminary data.</text>
</comment>
<feature type="compositionally biased region" description="Polar residues" evidence="1">
    <location>
        <begin position="57"/>
        <end position="67"/>
    </location>
</feature>
<feature type="region of interest" description="Disordered" evidence="1">
    <location>
        <begin position="57"/>
        <end position="91"/>
    </location>
</feature>
<evidence type="ECO:0000313" key="4">
    <source>
        <dbReference type="EMBL" id="KAF8765116.1"/>
    </source>
</evidence>
<dbReference type="InterPro" id="IPR036869">
    <property type="entry name" value="J_dom_sf"/>
</dbReference>
<keyword evidence="2" id="KW-1133">Transmembrane helix</keyword>
<protein>
    <submittedName>
        <fullName evidence="4">DnaJ subfamily B member 14 like protein</fullName>
    </submittedName>
</protein>
<reference evidence="4" key="1">
    <citation type="journal article" date="2020" name="bioRxiv">
        <title>Chromosome-level reference genome of the European wasp spider Argiope bruennichi: a resource for studies on range expansion and evolutionary adaptation.</title>
        <authorList>
            <person name="Sheffer M.M."/>
            <person name="Hoppe A."/>
            <person name="Krehenwinkel H."/>
            <person name="Uhl G."/>
            <person name="Kuss A.W."/>
            <person name="Jensen L."/>
            <person name="Jensen C."/>
            <person name="Gillespie R.G."/>
            <person name="Hoff K.J."/>
            <person name="Prost S."/>
        </authorList>
    </citation>
    <scope>NUCLEOTIDE SEQUENCE</scope>
</reference>